<evidence type="ECO:0000256" key="7">
    <source>
        <dbReference type="ARBA" id="ARBA00023295"/>
    </source>
</evidence>
<keyword evidence="6 8" id="KW-0378">Hydrolase</keyword>
<dbReference type="GO" id="GO:0004557">
    <property type="term" value="F:alpha-galactosidase activity"/>
    <property type="evidence" value="ECO:0007669"/>
    <property type="project" value="UniProtKB-EC"/>
</dbReference>
<accession>S3DP72</accession>
<dbReference type="EMBL" id="KE145368">
    <property type="protein sequence ID" value="EPE28253.1"/>
    <property type="molecule type" value="Genomic_DNA"/>
</dbReference>
<dbReference type="STRING" id="1116229.S3DP72"/>
<dbReference type="InterPro" id="IPR013780">
    <property type="entry name" value="Glyco_hydro_b"/>
</dbReference>
<dbReference type="HOGENOM" id="CLU_013093_2_2_1"/>
<dbReference type="Pfam" id="PF16499">
    <property type="entry name" value="Melibiase_2"/>
    <property type="match status" value="1"/>
</dbReference>
<dbReference type="AlphaFoldDB" id="S3DP72"/>
<dbReference type="SUPFAM" id="SSF51445">
    <property type="entry name" value="(Trans)glycosidases"/>
    <property type="match status" value="1"/>
</dbReference>
<dbReference type="KEGG" id="glz:GLAREA_09373"/>
<dbReference type="PROSITE" id="PS00512">
    <property type="entry name" value="ALPHA_GALACTOSIDASE"/>
    <property type="match status" value="1"/>
</dbReference>
<evidence type="ECO:0000256" key="8">
    <source>
        <dbReference type="RuleBase" id="RU361168"/>
    </source>
</evidence>
<evidence type="ECO:0000256" key="3">
    <source>
        <dbReference type="ARBA" id="ARBA00009743"/>
    </source>
</evidence>
<evidence type="ECO:0000256" key="6">
    <source>
        <dbReference type="ARBA" id="ARBA00022801"/>
    </source>
</evidence>
<keyword evidence="5 9" id="KW-0732">Signal</keyword>
<feature type="signal peptide" evidence="9">
    <location>
        <begin position="1"/>
        <end position="16"/>
    </location>
</feature>
<dbReference type="Gene3D" id="3.20.20.70">
    <property type="entry name" value="Aldolase class I"/>
    <property type="match status" value="1"/>
</dbReference>
<keyword evidence="12" id="KW-1185">Reference proteome</keyword>
<dbReference type="FunFam" id="3.20.20.70:FF:000197">
    <property type="entry name" value="Alpha-galactosidase"/>
    <property type="match status" value="1"/>
</dbReference>
<reference evidence="11 12" key="1">
    <citation type="journal article" date="2013" name="BMC Genomics">
        <title>Genomics-driven discovery of the pneumocandin biosynthetic gene cluster in the fungus Glarea lozoyensis.</title>
        <authorList>
            <person name="Chen L."/>
            <person name="Yue Q."/>
            <person name="Zhang X."/>
            <person name="Xiang M."/>
            <person name="Wang C."/>
            <person name="Li S."/>
            <person name="Che Y."/>
            <person name="Ortiz-Lopez F.J."/>
            <person name="Bills G.F."/>
            <person name="Liu X."/>
            <person name="An Z."/>
        </authorList>
    </citation>
    <scope>NUCLEOTIDE SEQUENCE [LARGE SCALE GENOMIC DNA]</scope>
    <source>
        <strain evidence="12">ATCC 20868 / MF5171</strain>
    </source>
</reference>
<dbReference type="Proteomes" id="UP000016922">
    <property type="component" value="Unassembled WGS sequence"/>
</dbReference>
<feature type="chain" id="PRO_5004508520" description="Alpha-galactosidase" evidence="9">
    <location>
        <begin position="17"/>
        <end position="405"/>
    </location>
</feature>
<evidence type="ECO:0000256" key="9">
    <source>
        <dbReference type="SAM" id="SignalP"/>
    </source>
</evidence>
<dbReference type="GO" id="GO:0005975">
    <property type="term" value="P:carbohydrate metabolic process"/>
    <property type="evidence" value="ECO:0007669"/>
    <property type="project" value="InterPro"/>
</dbReference>
<evidence type="ECO:0000259" key="10">
    <source>
        <dbReference type="Pfam" id="PF17801"/>
    </source>
</evidence>
<dbReference type="OrthoDB" id="5795902at2759"/>
<name>S3DP72_GLAL2</name>
<dbReference type="PANTHER" id="PTHR11452">
    <property type="entry name" value="ALPHA-GALACTOSIDASE/ALPHA-N-ACETYLGALACTOSAMINIDASE"/>
    <property type="match status" value="1"/>
</dbReference>
<evidence type="ECO:0000256" key="5">
    <source>
        <dbReference type="ARBA" id="ARBA00022729"/>
    </source>
</evidence>
<evidence type="ECO:0000256" key="2">
    <source>
        <dbReference type="ARBA" id="ARBA00003969"/>
    </source>
</evidence>
<keyword evidence="8" id="KW-1015">Disulfide bond</keyword>
<dbReference type="CDD" id="cd14792">
    <property type="entry name" value="GH27"/>
    <property type="match status" value="1"/>
</dbReference>
<dbReference type="Pfam" id="PF17801">
    <property type="entry name" value="Melibiase_C"/>
    <property type="match status" value="1"/>
</dbReference>
<evidence type="ECO:0000313" key="11">
    <source>
        <dbReference type="EMBL" id="EPE28253.1"/>
    </source>
</evidence>
<dbReference type="InterPro" id="IPR013785">
    <property type="entry name" value="Aldolase_TIM"/>
</dbReference>
<sequence length="405" mass="42876">MRSEILILAAVGVVHGLPAAEELNRRLNNGLGKTPVLGWNSWNQGGCSAASASVALKTANAFISLGLKDAGYTYINIDDCWTTKSRDSSGNLVPDPSKFPQGMKSLADQIHGLGLKLGLYGDAGTQTCGGYPGSQGHEVQDAKLLASWGVDYWKHDNCYTPCKDGSVQTCGNPTASTQTWYPKMRDALLGSGRPIFFSMCNWGRDNVWTWGAATGNSWRMSVDNWGGWADVVRIASQAAPIASYSAPYGFNDLDMMIIGNGKLTAAEERTHFAIWAISKSPILMGTDMTKLSTERLNLIKNKGLIAINQDPLGKAATTFRPSGASAPVSGQLYPYWAGPLSDGVVVALVAPSGAQTLSVKFADVPGLGSGTFAWTELLSGKTGSGESVSASLGAHDVAVYKVVKK</sequence>
<dbReference type="SUPFAM" id="SSF51011">
    <property type="entry name" value="Glycosyl hydrolase domain"/>
    <property type="match status" value="1"/>
</dbReference>
<comment type="function">
    <text evidence="2">Hydrolyzes a variety of simple alpha-D-galactoside as well as more complex molecules such as oligosaccharides and polysaccharides.</text>
</comment>
<dbReference type="InterPro" id="IPR002241">
    <property type="entry name" value="Glyco_hydro_27"/>
</dbReference>
<keyword evidence="7 8" id="KW-0326">Glycosidase</keyword>
<comment type="catalytic activity">
    <reaction evidence="1 8">
        <text>Hydrolysis of terminal, non-reducing alpha-D-galactose residues in alpha-D-galactosides, including galactose oligosaccharides, galactomannans and galactolipids.</text>
        <dbReference type="EC" id="3.2.1.22"/>
    </reaction>
</comment>
<evidence type="ECO:0000256" key="1">
    <source>
        <dbReference type="ARBA" id="ARBA00001255"/>
    </source>
</evidence>
<protein>
    <recommendedName>
        <fullName evidence="4 8">Alpha-galactosidase</fullName>
        <ecNumber evidence="4 8">3.2.1.22</ecNumber>
    </recommendedName>
    <alternativeName>
        <fullName evidence="8">Melibiase</fullName>
    </alternativeName>
</protein>
<evidence type="ECO:0000313" key="12">
    <source>
        <dbReference type="Proteomes" id="UP000016922"/>
    </source>
</evidence>
<comment type="similarity">
    <text evidence="3 8">Belongs to the glycosyl hydrolase 27 family.</text>
</comment>
<proteinExistence type="inferred from homology"/>
<dbReference type="Gene3D" id="2.60.40.1180">
    <property type="entry name" value="Golgi alpha-mannosidase II"/>
    <property type="match status" value="1"/>
</dbReference>
<dbReference type="InterPro" id="IPR000111">
    <property type="entry name" value="Glyco_hydro_27/36_CS"/>
</dbReference>
<dbReference type="InterPro" id="IPR017853">
    <property type="entry name" value="GH"/>
</dbReference>
<dbReference type="EC" id="3.2.1.22" evidence="4 8"/>
<dbReference type="PRINTS" id="PR00740">
    <property type="entry name" value="GLHYDRLASE27"/>
</dbReference>
<dbReference type="OMA" id="WHDPDMI"/>
<gene>
    <name evidence="11" type="ORF">GLAREA_09373</name>
</gene>
<dbReference type="eggNOG" id="KOG2366">
    <property type="taxonomic scope" value="Eukaryota"/>
</dbReference>
<organism evidence="11 12">
    <name type="scientific">Glarea lozoyensis (strain ATCC 20868 / MF5171)</name>
    <dbReference type="NCBI Taxonomy" id="1116229"/>
    <lineage>
        <taxon>Eukaryota</taxon>
        <taxon>Fungi</taxon>
        <taxon>Dikarya</taxon>
        <taxon>Ascomycota</taxon>
        <taxon>Pezizomycotina</taxon>
        <taxon>Leotiomycetes</taxon>
        <taxon>Helotiales</taxon>
        <taxon>Helotiaceae</taxon>
        <taxon>Glarea</taxon>
    </lineage>
</organism>
<dbReference type="InterPro" id="IPR041233">
    <property type="entry name" value="Melibiase_C"/>
</dbReference>
<dbReference type="RefSeq" id="XP_008084161.1">
    <property type="nucleotide sequence ID" value="XM_008085970.1"/>
</dbReference>
<dbReference type="GeneID" id="19468421"/>
<evidence type="ECO:0000256" key="4">
    <source>
        <dbReference type="ARBA" id="ARBA00012755"/>
    </source>
</evidence>
<dbReference type="PANTHER" id="PTHR11452:SF75">
    <property type="entry name" value="ALPHA-GALACTOSIDASE MEL1"/>
    <property type="match status" value="1"/>
</dbReference>
<feature type="domain" description="Alpha galactosidase C-terminal" evidence="10">
    <location>
        <begin position="334"/>
        <end position="402"/>
    </location>
</feature>